<name>A0ABX0C4S8_9PSEU</name>
<comment type="caution">
    <text evidence="2">The sequence shown here is derived from an EMBL/GenBank/DDBJ whole genome shotgun (WGS) entry which is preliminary data.</text>
</comment>
<feature type="region of interest" description="Disordered" evidence="1">
    <location>
        <begin position="1"/>
        <end position="42"/>
    </location>
</feature>
<evidence type="ECO:0000256" key="1">
    <source>
        <dbReference type="SAM" id="MobiDB-lite"/>
    </source>
</evidence>
<dbReference type="Proteomes" id="UP000470404">
    <property type="component" value="Unassembled WGS sequence"/>
</dbReference>
<accession>A0ABX0C4S8</accession>
<keyword evidence="3" id="KW-1185">Reference proteome</keyword>
<gene>
    <name evidence="2" type="ORF">G3I59_40985</name>
</gene>
<dbReference type="Gene3D" id="1.10.10.10">
    <property type="entry name" value="Winged helix-like DNA-binding domain superfamily/Winged helix DNA-binding domain"/>
    <property type="match status" value="1"/>
</dbReference>
<proteinExistence type="predicted"/>
<sequence length="143" mass="15248">MRGCPEIDGVEGRRRSGARGSATRSPTRPDCPTPSSALEDLGGGALRQSLLAESMGWHRSRMSHQLTRTQERGLLVRGSDTTRSGVLVETTGAGRAAISAARPVHAAAVRRHLLAKIPAKDRPRLLSALETLAEPAEPEVRKG</sequence>
<dbReference type="InterPro" id="IPR036390">
    <property type="entry name" value="WH_DNA-bd_sf"/>
</dbReference>
<organism evidence="2 3">
    <name type="scientific">Amycolatopsis rubida</name>
    <dbReference type="NCBI Taxonomy" id="112413"/>
    <lineage>
        <taxon>Bacteria</taxon>
        <taxon>Bacillati</taxon>
        <taxon>Actinomycetota</taxon>
        <taxon>Actinomycetes</taxon>
        <taxon>Pseudonocardiales</taxon>
        <taxon>Pseudonocardiaceae</taxon>
        <taxon>Amycolatopsis</taxon>
    </lineage>
</organism>
<dbReference type="SUPFAM" id="SSF46785">
    <property type="entry name" value="Winged helix' DNA-binding domain"/>
    <property type="match status" value="1"/>
</dbReference>
<protein>
    <submittedName>
        <fullName evidence="2">Winged helix-turn-helix transcriptional regulator</fullName>
    </submittedName>
</protein>
<dbReference type="EMBL" id="JAAGNC010000201">
    <property type="protein sequence ID" value="NEC61805.1"/>
    <property type="molecule type" value="Genomic_DNA"/>
</dbReference>
<dbReference type="RefSeq" id="WP_067580362.1">
    <property type="nucleotide sequence ID" value="NZ_JAAGNC010000201.1"/>
</dbReference>
<evidence type="ECO:0000313" key="2">
    <source>
        <dbReference type="EMBL" id="NEC61805.1"/>
    </source>
</evidence>
<evidence type="ECO:0000313" key="3">
    <source>
        <dbReference type="Proteomes" id="UP000470404"/>
    </source>
</evidence>
<reference evidence="2 3" key="1">
    <citation type="submission" date="2020-01" db="EMBL/GenBank/DDBJ databases">
        <title>Insect and environment-associated Actinomycetes.</title>
        <authorList>
            <person name="Currrie C."/>
            <person name="Chevrette M."/>
            <person name="Carlson C."/>
            <person name="Stubbendieck R."/>
            <person name="Wendt-Pienkowski E."/>
        </authorList>
    </citation>
    <scope>NUCLEOTIDE SEQUENCE [LARGE SCALE GENOMIC DNA]</scope>
    <source>
        <strain evidence="2 3">SID8386</strain>
    </source>
</reference>
<dbReference type="InterPro" id="IPR036388">
    <property type="entry name" value="WH-like_DNA-bd_sf"/>
</dbReference>